<reference evidence="2 3" key="1">
    <citation type="submission" date="2020-08" db="EMBL/GenBank/DDBJ databases">
        <title>Genomic Encyclopedia of Type Strains, Phase IV (KMG-IV): sequencing the most valuable type-strain genomes for metagenomic binning, comparative biology and taxonomic classification.</title>
        <authorList>
            <person name="Goeker M."/>
        </authorList>
    </citation>
    <scope>NUCLEOTIDE SEQUENCE [LARGE SCALE GENOMIC DNA]</scope>
    <source>
        <strain evidence="2 3">DSM 11099</strain>
    </source>
</reference>
<dbReference type="Gene3D" id="3.40.630.30">
    <property type="match status" value="1"/>
</dbReference>
<dbReference type="Proteomes" id="UP000533306">
    <property type="component" value="Unassembled WGS sequence"/>
</dbReference>
<dbReference type="AlphaFoldDB" id="A0A7W9VV06"/>
<protein>
    <submittedName>
        <fullName evidence="2">RimJ/RimL family protein N-acetyltransferase</fullName>
    </submittedName>
</protein>
<dbReference type="Pfam" id="PF13302">
    <property type="entry name" value="Acetyltransf_3"/>
    <property type="match status" value="1"/>
</dbReference>
<dbReference type="PROSITE" id="PS51186">
    <property type="entry name" value="GNAT"/>
    <property type="match status" value="1"/>
</dbReference>
<comment type="caution">
    <text evidence="2">The sequence shown here is derived from an EMBL/GenBank/DDBJ whole genome shotgun (WGS) entry which is preliminary data.</text>
</comment>
<accession>A0A7W9VV06</accession>
<dbReference type="PANTHER" id="PTHR43792:SF1">
    <property type="entry name" value="N-ACETYLTRANSFERASE DOMAIN-CONTAINING PROTEIN"/>
    <property type="match status" value="1"/>
</dbReference>
<dbReference type="SUPFAM" id="SSF55729">
    <property type="entry name" value="Acyl-CoA N-acyltransferases (Nat)"/>
    <property type="match status" value="1"/>
</dbReference>
<dbReference type="GO" id="GO:0016747">
    <property type="term" value="F:acyltransferase activity, transferring groups other than amino-acyl groups"/>
    <property type="evidence" value="ECO:0007669"/>
    <property type="project" value="InterPro"/>
</dbReference>
<keyword evidence="2" id="KW-0808">Transferase</keyword>
<dbReference type="InterPro" id="IPR016181">
    <property type="entry name" value="Acyl_CoA_acyltransferase"/>
</dbReference>
<keyword evidence="3" id="KW-1185">Reference proteome</keyword>
<organism evidence="2 3">
    <name type="scientific">Aquamicrobium lusatiense</name>
    <dbReference type="NCBI Taxonomy" id="89772"/>
    <lineage>
        <taxon>Bacteria</taxon>
        <taxon>Pseudomonadati</taxon>
        <taxon>Pseudomonadota</taxon>
        <taxon>Alphaproteobacteria</taxon>
        <taxon>Hyphomicrobiales</taxon>
        <taxon>Phyllobacteriaceae</taxon>
        <taxon>Aquamicrobium</taxon>
    </lineage>
</organism>
<proteinExistence type="predicted"/>
<evidence type="ECO:0000313" key="2">
    <source>
        <dbReference type="EMBL" id="MBB6013339.1"/>
    </source>
</evidence>
<dbReference type="RefSeq" id="WP_183831025.1">
    <property type="nucleotide sequence ID" value="NZ_JACHEU010000001.1"/>
</dbReference>
<dbReference type="InterPro" id="IPR000182">
    <property type="entry name" value="GNAT_dom"/>
</dbReference>
<dbReference type="PANTHER" id="PTHR43792">
    <property type="entry name" value="GNAT FAMILY, PUTATIVE (AFU_ORTHOLOGUE AFUA_3G00765)-RELATED-RELATED"/>
    <property type="match status" value="1"/>
</dbReference>
<gene>
    <name evidence="2" type="ORF">HNR59_002684</name>
</gene>
<evidence type="ECO:0000313" key="3">
    <source>
        <dbReference type="Proteomes" id="UP000533306"/>
    </source>
</evidence>
<name>A0A7W9VV06_9HYPH</name>
<dbReference type="EMBL" id="JACHEU010000001">
    <property type="protein sequence ID" value="MBB6013339.1"/>
    <property type="molecule type" value="Genomic_DNA"/>
</dbReference>
<evidence type="ECO:0000259" key="1">
    <source>
        <dbReference type="PROSITE" id="PS51186"/>
    </source>
</evidence>
<feature type="domain" description="N-acetyltransferase" evidence="1">
    <location>
        <begin position="9"/>
        <end position="180"/>
    </location>
</feature>
<sequence length="189" mass="21855">MKTLRTERLILRNWEERDRELFHRINSDETVMEFFPFRRDRATSDAKMDEFRETFARQDFGWAATEIATTGECIGFVGLSYTEDTPFMPAGSVEIGWRLAPEFWGHGYVSEAARAWLDYGFEVLGLKEIVSFAVTANRRSTAVMERIGMTAEPAHDFDHPGVPDSHPHLKRHSFYRITAEEWTKKKAAS</sequence>
<dbReference type="InterPro" id="IPR051531">
    <property type="entry name" value="N-acetyltransferase"/>
</dbReference>